<reference evidence="1" key="1">
    <citation type="submission" date="2021-12" db="EMBL/GenBank/DDBJ databases">
        <authorList>
            <person name="Zaccaron A."/>
            <person name="Stergiopoulos I."/>
        </authorList>
    </citation>
    <scope>NUCLEOTIDE SEQUENCE</scope>
    <source>
        <strain evidence="1">Race5_Kim</strain>
    </source>
</reference>
<gene>
    <name evidence="1" type="ORF">CLAFUR5_06942</name>
</gene>
<keyword evidence="2" id="KW-1185">Reference proteome</keyword>
<reference evidence="1" key="2">
    <citation type="journal article" date="2022" name="Microb. Genom.">
        <title>A chromosome-scale genome assembly of the tomato pathogen Cladosporium fulvum reveals a compartmentalized genome architecture and the presence of a dispensable chromosome.</title>
        <authorList>
            <person name="Zaccaron A.Z."/>
            <person name="Chen L.H."/>
            <person name="Samaras A."/>
            <person name="Stergiopoulos I."/>
        </authorList>
    </citation>
    <scope>NUCLEOTIDE SEQUENCE</scope>
    <source>
        <strain evidence="1">Race5_Kim</strain>
    </source>
</reference>
<organism evidence="1 2">
    <name type="scientific">Passalora fulva</name>
    <name type="common">Tomato leaf mold</name>
    <name type="synonym">Cladosporium fulvum</name>
    <dbReference type="NCBI Taxonomy" id="5499"/>
    <lineage>
        <taxon>Eukaryota</taxon>
        <taxon>Fungi</taxon>
        <taxon>Dikarya</taxon>
        <taxon>Ascomycota</taxon>
        <taxon>Pezizomycotina</taxon>
        <taxon>Dothideomycetes</taxon>
        <taxon>Dothideomycetidae</taxon>
        <taxon>Mycosphaerellales</taxon>
        <taxon>Mycosphaerellaceae</taxon>
        <taxon>Fulvia</taxon>
    </lineage>
</organism>
<accession>A0A9Q8UQJ0</accession>
<name>A0A9Q8UQJ0_PASFU</name>
<dbReference type="OrthoDB" id="3649709at2759"/>
<dbReference type="GeneID" id="71986820"/>
<evidence type="ECO:0000313" key="2">
    <source>
        <dbReference type="Proteomes" id="UP000756132"/>
    </source>
</evidence>
<dbReference type="KEGG" id="ffu:CLAFUR5_06942"/>
<protein>
    <submittedName>
        <fullName evidence="1">Uncharacterized protein</fullName>
    </submittedName>
</protein>
<dbReference type="OMA" id="AYYWMCL"/>
<sequence>MFECISENFSDWKEHMAGLKAIMKAVSTDQHRRGAEQAGWILSKMVKVPFGLWNGLVDLGGQAGRESIAVREVDEMEDQSPMDCIYYHVLAVLQHGEAVRLRGRKATMAETADALEELVAAEGDLHCALKEMYQESEGPAYHTVPIDGSTKHKDSDDVFSHSLQFDNIYTALHTAYYWMCLLRLRTMHLDIRIAVGKKAYPHE</sequence>
<proteinExistence type="predicted"/>
<dbReference type="RefSeq" id="XP_047763113.1">
    <property type="nucleotide sequence ID" value="XM_047906090.1"/>
</dbReference>
<evidence type="ECO:0000313" key="1">
    <source>
        <dbReference type="EMBL" id="UJO18747.1"/>
    </source>
</evidence>
<dbReference type="EMBL" id="CP090168">
    <property type="protein sequence ID" value="UJO18747.1"/>
    <property type="molecule type" value="Genomic_DNA"/>
</dbReference>
<dbReference type="AlphaFoldDB" id="A0A9Q8UQJ0"/>
<dbReference type="Proteomes" id="UP000756132">
    <property type="component" value="Chromosome 6"/>
</dbReference>